<dbReference type="EMBL" id="MU128939">
    <property type="protein sequence ID" value="KAF9516420.1"/>
    <property type="molecule type" value="Genomic_DNA"/>
</dbReference>
<name>A0A9P6B3R5_9AGAM</name>
<comment type="caution">
    <text evidence="2">The sequence shown here is derived from an EMBL/GenBank/DDBJ whole genome shotgun (WGS) entry which is preliminary data.</text>
</comment>
<dbReference type="Proteomes" id="UP000886523">
    <property type="component" value="Unassembled WGS sequence"/>
</dbReference>
<dbReference type="InterPro" id="IPR046496">
    <property type="entry name" value="DUF6589"/>
</dbReference>
<dbReference type="OrthoDB" id="2496395at2759"/>
<feature type="non-terminal residue" evidence="2">
    <location>
        <position position="1"/>
    </location>
</feature>
<proteinExistence type="predicted"/>
<gene>
    <name evidence="2" type="ORF">BS47DRAFT_1262992</name>
</gene>
<feature type="domain" description="DUF6589" evidence="1">
    <location>
        <begin position="1"/>
        <end position="69"/>
    </location>
</feature>
<dbReference type="AlphaFoldDB" id="A0A9P6B3R5"/>
<evidence type="ECO:0000313" key="3">
    <source>
        <dbReference type="Proteomes" id="UP000886523"/>
    </source>
</evidence>
<sequence length="72" mass="8032">QDDVLCNAALFNHDASIYLEMKEAGSVGNWGQIKMILPNIICIFQGSGSTNYAVELLHLLQNLKYSWTPVYA</sequence>
<keyword evidence="3" id="KW-1185">Reference proteome</keyword>
<accession>A0A9P6B3R5</accession>
<protein>
    <recommendedName>
        <fullName evidence="1">DUF6589 domain-containing protein</fullName>
    </recommendedName>
</protein>
<reference evidence="2" key="1">
    <citation type="journal article" date="2020" name="Nat. Commun.">
        <title>Large-scale genome sequencing of mycorrhizal fungi provides insights into the early evolution of symbiotic traits.</title>
        <authorList>
            <person name="Miyauchi S."/>
            <person name="Kiss E."/>
            <person name="Kuo A."/>
            <person name="Drula E."/>
            <person name="Kohler A."/>
            <person name="Sanchez-Garcia M."/>
            <person name="Morin E."/>
            <person name="Andreopoulos B."/>
            <person name="Barry K.W."/>
            <person name="Bonito G."/>
            <person name="Buee M."/>
            <person name="Carver A."/>
            <person name="Chen C."/>
            <person name="Cichocki N."/>
            <person name="Clum A."/>
            <person name="Culley D."/>
            <person name="Crous P.W."/>
            <person name="Fauchery L."/>
            <person name="Girlanda M."/>
            <person name="Hayes R.D."/>
            <person name="Keri Z."/>
            <person name="LaButti K."/>
            <person name="Lipzen A."/>
            <person name="Lombard V."/>
            <person name="Magnuson J."/>
            <person name="Maillard F."/>
            <person name="Murat C."/>
            <person name="Nolan M."/>
            <person name="Ohm R.A."/>
            <person name="Pangilinan J."/>
            <person name="Pereira M.F."/>
            <person name="Perotto S."/>
            <person name="Peter M."/>
            <person name="Pfister S."/>
            <person name="Riley R."/>
            <person name="Sitrit Y."/>
            <person name="Stielow J.B."/>
            <person name="Szollosi G."/>
            <person name="Zifcakova L."/>
            <person name="Stursova M."/>
            <person name="Spatafora J.W."/>
            <person name="Tedersoo L."/>
            <person name="Vaario L.M."/>
            <person name="Yamada A."/>
            <person name="Yan M."/>
            <person name="Wang P."/>
            <person name="Xu J."/>
            <person name="Bruns T."/>
            <person name="Baldrian P."/>
            <person name="Vilgalys R."/>
            <person name="Dunand C."/>
            <person name="Henrissat B."/>
            <person name="Grigoriev I.V."/>
            <person name="Hibbett D."/>
            <person name="Nagy L.G."/>
            <person name="Martin F.M."/>
        </authorList>
    </citation>
    <scope>NUCLEOTIDE SEQUENCE</scope>
    <source>
        <strain evidence="2">UP504</strain>
    </source>
</reference>
<evidence type="ECO:0000259" key="1">
    <source>
        <dbReference type="Pfam" id="PF20231"/>
    </source>
</evidence>
<evidence type="ECO:0000313" key="2">
    <source>
        <dbReference type="EMBL" id="KAF9516420.1"/>
    </source>
</evidence>
<feature type="non-terminal residue" evidence="2">
    <location>
        <position position="72"/>
    </location>
</feature>
<organism evidence="2 3">
    <name type="scientific">Hydnum rufescens UP504</name>
    <dbReference type="NCBI Taxonomy" id="1448309"/>
    <lineage>
        <taxon>Eukaryota</taxon>
        <taxon>Fungi</taxon>
        <taxon>Dikarya</taxon>
        <taxon>Basidiomycota</taxon>
        <taxon>Agaricomycotina</taxon>
        <taxon>Agaricomycetes</taxon>
        <taxon>Cantharellales</taxon>
        <taxon>Hydnaceae</taxon>
        <taxon>Hydnum</taxon>
    </lineage>
</organism>
<dbReference type="Pfam" id="PF20231">
    <property type="entry name" value="DUF6589"/>
    <property type="match status" value="1"/>
</dbReference>